<evidence type="ECO:0000313" key="5">
    <source>
        <dbReference type="EnsemblPlants" id="OB09G10060.1"/>
    </source>
</evidence>
<keyword evidence="6" id="KW-1185">Reference proteome</keyword>
<reference evidence="5" key="2">
    <citation type="submission" date="2013-04" db="UniProtKB">
        <authorList>
            <consortium name="EnsemblPlants"/>
        </authorList>
    </citation>
    <scope>IDENTIFICATION</scope>
</reference>
<dbReference type="PROSITE" id="PS50994">
    <property type="entry name" value="INTEGRASE"/>
    <property type="match status" value="1"/>
</dbReference>
<dbReference type="HOGENOM" id="CLU_337533_0_0_1"/>
<dbReference type="GO" id="GO:0016787">
    <property type="term" value="F:hydrolase activity"/>
    <property type="evidence" value="ECO:0007669"/>
    <property type="project" value="UniProtKB-KW"/>
</dbReference>
<dbReference type="Proteomes" id="UP000006038">
    <property type="component" value="Chromosome 9"/>
</dbReference>
<proteinExistence type="predicted"/>
<dbReference type="Pfam" id="PF25597">
    <property type="entry name" value="SH3_retrovirus"/>
    <property type="match status" value="1"/>
</dbReference>
<evidence type="ECO:0000313" key="6">
    <source>
        <dbReference type="Proteomes" id="UP000006038"/>
    </source>
</evidence>
<dbReference type="GO" id="GO:0046872">
    <property type="term" value="F:metal ion binding"/>
    <property type="evidence" value="ECO:0007669"/>
    <property type="project" value="UniProtKB-KW"/>
</dbReference>
<dbReference type="AlphaFoldDB" id="J3MVH8"/>
<name>J3MVH8_ORYBR</name>
<dbReference type="Gramene" id="OB09G10060.1">
    <property type="protein sequence ID" value="OB09G10060.1"/>
    <property type="gene ID" value="OB09G10060"/>
</dbReference>
<dbReference type="Pfam" id="PF00665">
    <property type="entry name" value="rve"/>
    <property type="match status" value="1"/>
</dbReference>
<dbReference type="SUPFAM" id="SSF53098">
    <property type="entry name" value="Ribonuclease H-like"/>
    <property type="match status" value="1"/>
</dbReference>
<dbReference type="PANTHER" id="PTHR42648">
    <property type="entry name" value="TRANSPOSASE, PUTATIVE-RELATED"/>
    <property type="match status" value="1"/>
</dbReference>
<feature type="domain" description="Integrase catalytic" evidence="4">
    <location>
        <begin position="103"/>
        <end position="280"/>
    </location>
</feature>
<organism evidence="5">
    <name type="scientific">Oryza brachyantha</name>
    <name type="common">malo sina</name>
    <dbReference type="NCBI Taxonomy" id="4533"/>
    <lineage>
        <taxon>Eukaryota</taxon>
        <taxon>Viridiplantae</taxon>
        <taxon>Streptophyta</taxon>
        <taxon>Embryophyta</taxon>
        <taxon>Tracheophyta</taxon>
        <taxon>Spermatophyta</taxon>
        <taxon>Magnoliopsida</taxon>
        <taxon>Liliopsida</taxon>
        <taxon>Poales</taxon>
        <taxon>Poaceae</taxon>
        <taxon>BOP clade</taxon>
        <taxon>Oryzoideae</taxon>
        <taxon>Oryzeae</taxon>
        <taxon>Oryzinae</taxon>
        <taxon>Oryza</taxon>
    </lineage>
</organism>
<sequence>MSTEATSAATTTPLAPPSSNTVATIFINPYATVSVKTHVPISLELHHPNFNKWKTFRSMCGKFGLLDHLDAVPPANPDASWEQAEFCIRSWLFGSVSDDVLDLAMEPDQTARALWLAIDNLFQANKQPRAMFLHHEFHSMIQVILDDFSHFCWTFPLRHKSEVHGHITNFVAYAHTQFGRRLKALQADNGTEFVNHNATTFLASRGCHLRLSCPYTSPQNGKAKRVIHTLNNSVRTLLLQASMPPSYWAEALATATYLLNRRPSSSVRNSIPFQLLHNKLPDYSLRVFGCLCYPNISATSAHKLAPRSAACVFLGYPTSHKGYHCFDPSTRRIIISRHVFDETRFPFAHHPVDVFSFDFLLQGVLPSPVVAPPNSGVEQPQPATMVAPSPEVEQLLLYQTILPAHGTAHDAGFPTPPSLGAPSAAGPPARLVDPFPLVYQRRSAPSRPATPPQDVDASPPSPPAPRRPITRSQTGSLKPVDRLILSASHTAISPVPANYRSALADPNWRAAMADEYKALMDNGTWRLVPHPQVLTSSPANGYSSTSSIPTAPSLDTRLVEWLTYLLYVDDIILTASSPDLLQLITAQLHSEFAMTDLGYLHFFLGISVTHSTDGLFLSQRQYAVDLLQRAGMSECHPTATPVDARAKLSASDGVPVKDPTEYRSLAGPLQYLTLTRPELTYAVQQVCLFMHDPREPHLALIKRILRYVKGSLSAGLHISIGPLQSLTAYSDADWAGCPDSRR</sequence>
<evidence type="ECO:0000259" key="4">
    <source>
        <dbReference type="PROSITE" id="PS50994"/>
    </source>
</evidence>
<dbReference type="InterPro" id="IPR012337">
    <property type="entry name" value="RNaseH-like_sf"/>
</dbReference>
<evidence type="ECO:0000256" key="1">
    <source>
        <dbReference type="ARBA" id="ARBA00022723"/>
    </source>
</evidence>
<evidence type="ECO:0000256" key="2">
    <source>
        <dbReference type="ARBA" id="ARBA00022801"/>
    </source>
</evidence>
<protein>
    <recommendedName>
        <fullName evidence="4">Integrase catalytic domain-containing protein</fullName>
    </recommendedName>
</protein>
<dbReference type="Pfam" id="PF07727">
    <property type="entry name" value="RVT_2"/>
    <property type="match status" value="1"/>
</dbReference>
<dbReference type="InterPro" id="IPR001584">
    <property type="entry name" value="Integrase_cat-core"/>
</dbReference>
<accession>J3MVH8</accession>
<dbReference type="STRING" id="4533.J3MVH8"/>
<dbReference type="GO" id="GO:0015074">
    <property type="term" value="P:DNA integration"/>
    <property type="evidence" value="ECO:0007669"/>
    <property type="project" value="InterPro"/>
</dbReference>
<dbReference type="SUPFAM" id="SSF56672">
    <property type="entry name" value="DNA/RNA polymerases"/>
    <property type="match status" value="1"/>
</dbReference>
<dbReference type="OMA" id="CMASIRI"/>
<dbReference type="Gene3D" id="3.30.420.10">
    <property type="entry name" value="Ribonuclease H-like superfamily/Ribonuclease H"/>
    <property type="match status" value="1"/>
</dbReference>
<keyword evidence="2" id="KW-0378">Hydrolase</keyword>
<dbReference type="InterPro" id="IPR036397">
    <property type="entry name" value="RNaseH_sf"/>
</dbReference>
<dbReference type="InterPro" id="IPR013103">
    <property type="entry name" value="RVT_2"/>
</dbReference>
<keyword evidence="1" id="KW-0479">Metal-binding</keyword>
<reference evidence="5" key="1">
    <citation type="journal article" date="2013" name="Nat. Commun.">
        <title>Whole-genome sequencing of Oryza brachyantha reveals mechanisms underlying Oryza genome evolution.</title>
        <authorList>
            <person name="Chen J."/>
            <person name="Huang Q."/>
            <person name="Gao D."/>
            <person name="Wang J."/>
            <person name="Lang Y."/>
            <person name="Liu T."/>
            <person name="Li B."/>
            <person name="Bai Z."/>
            <person name="Luis Goicoechea J."/>
            <person name="Liang C."/>
            <person name="Chen C."/>
            <person name="Zhang W."/>
            <person name="Sun S."/>
            <person name="Liao Y."/>
            <person name="Zhang X."/>
            <person name="Yang L."/>
            <person name="Song C."/>
            <person name="Wang M."/>
            <person name="Shi J."/>
            <person name="Liu G."/>
            <person name="Liu J."/>
            <person name="Zhou H."/>
            <person name="Zhou W."/>
            <person name="Yu Q."/>
            <person name="An N."/>
            <person name="Chen Y."/>
            <person name="Cai Q."/>
            <person name="Wang B."/>
            <person name="Liu B."/>
            <person name="Min J."/>
            <person name="Huang Y."/>
            <person name="Wu H."/>
            <person name="Li Z."/>
            <person name="Zhang Y."/>
            <person name="Yin Y."/>
            <person name="Song W."/>
            <person name="Jiang J."/>
            <person name="Jackson S.A."/>
            <person name="Wing R.A."/>
            <person name="Wang J."/>
            <person name="Chen M."/>
        </authorList>
    </citation>
    <scope>NUCLEOTIDE SEQUENCE [LARGE SCALE GENOMIC DNA]</scope>
    <source>
        <strain evidence="5">cv. IRGC 101232</strain>
    </source>
</reference>
<dbReference type="InterPro" id="IPR057670">
    <property type="entry name" value="SH3_retrovirus"/>
</dbReference>
<dbReference type="PANTHER" id="PTHR42648:SF26">
    <property type="entry name" value="INTEGRASE CATALYTIC DOMAIN-CONTAINING PROTEIN"/>
    <property type="match status" value="1"/>
</dbReference>
<feature type="compositionally biased region" description="Low complexity" evidence="3">
    <location>
        <begin position="442"/>
        <end position="458"/>
    </location>
</feature>
<dbReference type="InterPro" id="IPR043502">
    <property type="entry name" value="DNA/RNA_pol_sf"/>
</dbReference>
<dbReference type="eggNOG" id="KOG0017">
    <property type="taxonomic scope" value="Eukaryota"/>
</dbReference>
<feature type="region of interest" description="Disordered" evidence="3">
    <location>
        <begin position="442"/>
        <end position="476"/>
    </location>
</feature>
<dbReference type="GO" id="GO:0003676">
    <property type="term" value="F:nucleic acid binding"/>
    <property type="evidence" value="ECO:0007669"/>
    <property type="project" value="InterPro"/>
</dbReference>
<dbReference type="EnsemblPlants" id="OB09G10060.1">
    <property type="protein sequence ID" value="OB09G10060.1"/>
    <property type="gene ID" value="OB09G10060"/>
</dbReference>
<dbReference type="InterPro" id="IPR039537">
    <property type="entry name" value="Retrotran_Ty1/copia-like"/>
</dbReference>
<evidence type="ECO:0000256" key="3">
    <source>
        <dbReference type="SAM" id="MobiDB-lite"/>
    </source>
</evidence>